<dbReference type="EMBL" id="SFCI01000617">
    <property type="protein sequence ID" value="TFY78780.1"/>
    <property type="molecule type" value="Genomic_DNA"/>
</dbReference>
<organism evidence="1 2">
    <name type="scientific">Hericium alpestre</name>
    <dbReference type="NCBI Taxonomy" id="135208"/>
    <lineage>
        <taxon>Eukaryota</taxon>
        <taxon>Fungi</taxon>
        <taxon>Dikarya</taxon>
        <taxon>Basidiomycota</taxon>
        <taxon>Agaricomycotina</taxon>
        <taxon>Agaricomycetes</taxon>
        <taxon>Russulales</taxon>
        <taxon>Hericiaceae</taxon>
        <taxon>Hericium</taxon>
    </lineage>
</organism>
<evidence type="ECO:0000313" key="1">
    <source>
        <dbReference type="EMBL" id="TFY78780.1"/>
    </source>
</evidence>
<evidence type="ECO:0000313" key="2">
    <source>
        <dbReference type="Proteomes" id="UP000298061"/>
    </source>
</evidence>
<sequence>MHASNEYAPTHMSSDHERHVVRGMRRAAHVHTDPSCAHPAAHILAGMRKTACI</sequence>
<proteinExistence type="predicted"/>
<keyword evidence="2" id="KW-1185">Reference proteome</keyword>
<comment type="caution">
    <text evidence="1">The sequence shown here is derived from an EMBL/GenBank/DDBJ whole genome shotgun (WGS) entry which is preliminary data.</text>
</comment>
<dbReference type="AlphaFoldDB" id="A0A4Y9ZX81"/>
<accession>A0A4Y9ZX81</accession>
<protein>
    <submittedName>
        <fullName evidence="1">Uncharacterized protein</fullName>
    </submittedName>
</protein>
<reference evidence="1 2" key="1">
    <citation type="submission" date="2019-02" db="EMBL/GenBank/DDBJ databases">
        <title>Genome sequencing of the rare red list fungi Hericium alpestre (H. flagellum).</title>
        <authorList>
            <person name="Buettner E."/>
            <person name="Kellner H."/>
        </authorList>
    </citation>
    <scope>NUCLEOTIDE SEQUENCE [LARGE SCALE GENOMIC DNA]</scope>
    <source>
        <strain evidence="1 2">DSM 108284</strain>
    </source>
</reference>
<name>A0A4Y9ZX81_9AGAM</name>
<gene>
    <name evidence="1" type="ORF">EWM64_g5228</name>
</gene>
<dbReference type="Proteomes" id="UP000298061">
    <property type="component" value="Unassembled WGS sequence"/>
</dbReference>